<keyword evidence="2" id="KW-0229">DNA integration</keyword>
<dbReference type="InterPro" id="IPR004107">
    <property type="entry name" value="Integrase_SAM-like_N"/>
</dbReference>
<dbReference type="InterPro" id="IPR044068">
    <property type="entry name" value="CB"/>
</dbReference>
<dbReference type="InterPro" id="IPR010998">
    <property type="entry name" value="Integrase_recombinase_N"/>
</dbReference>
<dbReference type="Gene3D" id="1.10.150.130">
    <property type="match status" value="1"/>
</dbReference>
<dbReference type="PROSITE" id="PS51898">
    <property type="entry name" value="TYR_RECOMBINASE"/>
    <property type="match status" value="1"/>
</dbReference>
<evidence type="ECO:0000259" key="7">
    <source>
        <dbReference type="PROSITE" id="PS51900"/>
    </source>
</evidence>
<comment type="similarity">
    <text evidence="1">Belongs to the 'phage' integrase family.</text>
</comment>
<dbReference type="InterPro" id="IPR013762">
    <property type="entry name" value="Integrase-like_cat_sf"/>
</dbReference>
<dbReference type="InterPro" id="IPR050090">
    <property type="entry name" value="Tyrosine_recombinase_XerCD"/>
</dbReference>
<dbReference type="InterPro" id="IPR002104">
    <property type="entry name" value="Integrase_catalytic"/>
</dbReference>
<sequence>MASIQKRGSNSFLLVVEAGYDGNGKRKKRTRTVRVEESLLKTKKKLNDFLQAELYKFKVEVESGEYIAPEKMKFDEFTKEWEKKYARSELSPGTLEAHKQALNNHILPQLKNKRLDEIKPIHIVNLLDSLTRKDGKDIPLSPGTKQYVYRVLRNVFERAAEWRLIKENPVASVKRPKNTGELKEINVYNEKEVEQLFKAVQEKPFHWRVFTTLALAAGLRRGELLGLEWKHVDFEKGVLSIRQAIVRGEKGEPLLKKTKTKKSMRMVTLPPSVLEELKIYQHHWKKERLKVYDIIEEKEHEFIFCNENGRHFYPTTPTTWWRRLLKTADVRYIRLHDLRHTSATLLINQGVHAKIISERLGHADIRVTMDTYGHALQSADQEAAQKLDGLFSGQKNEAN</sequence>
<dbReference type="InterPro" id="IPR011010">
    <property type="entry name" value="DNA_brk_join_enz"/>
</dbReference>
<dbReference type="Gene3D" id="1.10.443.10">
    <property type="entry name" value="Intergrase catalytic core"/>
    <property type="match status" value="1"/>
</dbReference>
<dbReference type="PROSITE" id="PS51900">
    <property type="entry name" value="CB"/>
    <property type="match status" value="1"/>
</dbReference>
<feature type="domain" description="Core-binding (CB)" evidence="7">
    <location>
        <begin position="72"/>
        <end position="160"/>
    </location>
</feature>
<dbReference type="EMBL" id="JXLP01000013">
    <property type="protein sequence ID" value="KIL77690.1"/>
    <property type="molecule type" value="Genomic_DNA"/>
</dbReference>
<dbReference type="CDD" id="cd01189">
    <property type="entry name" value="INT_ICEBs1_C_like"/>
    <property type="match status" value="1"/>
</dbReference>
<dbReference type="SUPFAM" id="SSF56349">
    <property type="entry name" value="DNA breaking-rejoining enzymes"/>
    <property type="match status" value="1"/>
</dbReference>
<evidence type="ECO:0000256" key="2">
    <source>
        <dbReference type="ARBA" id="ARBA00022908"/>
    </source>
</evidence>
<keyword evidence="4" id="KW-0233">DNA recombination</keyword>
<reference evidence="8 9" key="1">
    <citation type="submission" date="2015-01" db="EMBL/GenBank/DDBJ databases">
        <title>Genome Assembly of Bacillus badius MTCC 1458.</title>
        <authorList>
            <person name="Verma A."/>
            <person name="Khatri I."/>
            <person name="Mual P."/>
            <person name="Subramanian S."/>
            <person name="Krishnamurthi S."/>
        </authorList>
    </citation>
    <scope>NUCLEOTIDE SEQUENCE [LARGE SCALE GENOMIC DNA]</scope>
    <source>
        <strain evidence="8 9">MTCC 1458</strain>
    </source>
</reference>
<evidence type="ECO:0000256" key="3">
    <source>
        <dbReference type="ARBA" id="ARBA00023125"/>
    </source>
</evidence>
<evidence type="ECO:0000313" key="8">
    <source>
        <dbReference type="EMBL" id="KIL77690.1"/>
    </source>
</evidence>
<evidence type="ECO:0000313" key="9">
    <source>
        <dbReference type="Proteomes" id="UP000031982"/>
    </source>
</evidence>
<dbReference type="PANTHER" id="PTHR30349:SF41">
    <property type="entry name" value="INTEGRASE_RECOMBINASE PROTEIN MJ0367-RELATED"/>
    <property type="match status" value="1"/>
</dbReference>
<dbReference type="Pfam" id="PF14659">
    <property type="entry name" value="Phage_int_SAM_3"/>
    <property type="match status" value="1"/>
</dbReference>
<comment type="caution">
    <text evidence="8">The sequence shown here is derived from an EMBL/GenBank/DDBJ whole genome shotgun (WGS) entry which is preliminary data.</text>
</comment>
<proteinExistence type="inferred from homology"/>
<organism evidence="8 9">
    <name type="scientific">Bacillus badius</name>
    <dbReference type="NCBI Taxonomy" id="1455"/>
    <lineage>
        <taxon>Bacteria</taxon>
        <taxon>Bacillati</taxon>
        <taxon>Bacillota</taxon>
        <taxon>Bacilli</taxon>
        <taxon>Bacillales</taxon>
        <taxon>Bacillaceae</taxon>
        <taxon>Pseudobacillus</taxon>
    </lineage>
</organism>
<dbReference type="Pfam" id="PF00589">
    <property type="entry name" value="Phage_integrase"/>
    <property type="match status" value="1"/>
</dbReference>
<dbReference type="RefSeq" id="WP_041114086.1">
    <property type="nucleotide sequence ID" value="NZ_JARTHD010000051.1"/>
</dbReference>
<name>A0ABR5ASF5_BACBA</name>
<evidence type="ECO:0000256" key="4">
    <source>
        <dbReference type="ARBA" id="ARBA00023172"/>
    </source>
</evidence>
<dbReference type="Proteomes" id="UP000031982">
    <property type="component" value="Unassembled WGS sequence"/>
</dbReference>
<evidence type="ECO:0000256" key="5">
    <source>
        <dbReference type="PROSITE-ProRule" id="PRU01248"/>
    </source>
</evidence>
<accession>A0ABR5ASF5</accession>
<feature type="domain" description="Tyr recombinase" evidence="6">
    <location>
        <begin position="183"/>
        <end position="388"/>
    </location>
</feature>
<keyword evidence="3 5" id="KW-0238">DNA-binding</keyword>
<protein>
    <submittedName>
        <fullName evidence="8">Integrase</fullName>
    </submittedName>
</protein>
<gene>
    <name evidence="8" type="ORF">SD77_1363</name>
</gene>
<dbReference type="PANTHER" id="PTHR30349">
    <property type="entry name" value="PHAGE INTEGRASE-RELATED"/>
    <property type="match status" value="1"/>
</dbReference>
<keyword evidence="9" id="KW-1185">Reference proteome</keyword>
<evidence type="ECO:0000256" key="1">
    <source>
        <dbReference type="ARBA" id="ARBA00008857"/>
    </source>
</evidence>
<evidence type="ECO:0000259" key="6">
    <source>
        <dbReference type="PROSITE" id="PS51898"/>
    </source>
</evidence>